<gene>
    <name evidence="11" type="primary">LOC107271297</name>
</gene>
<dbReference type="GO" id="GO:0031123">
    <property type="term" value="P:RNA 3'-end processing"/>
    <property type="evidence" value="ECO:0007669"/>
    <property type="project" value="TreeGrafter"/>
</dbReference>
<dbReference type="CDD" id="cd05402">
    <property type="entry name" value="NT_PAP_TUTase"/>
    <property type="match status" value="1"/>
</dbReference>
<evidence type="ECO:0000259" key="8">
    <source>
        <dbReference type="Pfam" id="PF17797"/>
    </source>
</evidence>
<evidence type="ECO:0000259" key="7">
    <source>
        <dbReference type="Pfam" id="PF03828"/>
    </source>
</evidence>
<feature type="domain" description="Poly(A) RNA polymerase mitochondrial-like central palm" evidence="9">
    <location>
        <begin position="225"/>
        <end position="379"/>
    </location>
</feature>
<dbReference type="GeneID" id="107271297"/>
<reference evidence="11" key="1">
    <citation type="submission" date="2025-08" db="UniProtKB">
        <authorList>
            <consortium name="RefSeq"/>
        </authorList>
    </citation>
    <scope>IDENTIFICATION</scope>
</reference>
<comment type="cofactor">
    <cofactor evidence="2">
        <name>Mg(2+)</name>
        <dbReference type="ChEBI" id="CHEBI:18420"/>
    </cofactor>
</comment>
<evidence type="ECO:0000256" key="3">
    <source>
        <dbReference type="ARBA" id="ARBA00022679"/>
    </source>
</evidence>
<keyword evidence="4" id="KW-0479">Metal-binding</keyword>
<comment type="cofactor">
    <cofactor evidence="1">
        <name>Mn(2+)</name>
        <dbReference type="ChEBI" id="CHEBI:29035"/>
    </cofactor>
</comment>
<feature type="domain" description="RL" evidence="8">
    <location>
        <begin position="95"/>
        <end position="165"/>
    </location>
</feature>
<dbReference type="Proteomes" id="UP000694920">
    <property type="component" value="Unplaced"/>
</dbReference>
<dbReference type="Pfam" id="PF17797">
    <property type="entry name" value="RL"/>
    <property type="match status" value="1"/>
</dbReference>
<evidence type="ECO:0000256" key="4">
    <source>
        <dbReference type="ARBA" id="ARBA00022723"/>
    </source>
</evidence>
<dbReference type="Pfam" id="PF03828">
    <property type="entry name" value="PAP_assoc"/>
    <property type="match status" value="1"/>
</dbReference>
<evidence type="ECO:0000256" key="6">
    <source>
        <dbReference type="SAM" id="MobiDB-lite"/>
    </source>
</evidence>
<feature type="compositionally biased region" description="Polar residues" evidence="6">
    <location>
        <begin position="587"/>
        <end position="599"/>
    </location>
</feature>
<keyword evidence="10" id="KW-1185">Reference proteome</keyword>
<accession>A0AAJ7C712</accession>
<dbReference type="InterPro" id="IPR002058">
    <property type="entry name" value="PAP_assoc"/>
</dbReference>
<dbReference type="Gene3D" id="1.10.1410.10">
    <property type="match status" value="1"/>
</dbReference>
<dbReference type="InterPro" id="IPR043519">
    <property type="entry name" value="NT_sf"/>
</dbReference>
<feature type="region of interest" description="Disordered" evidence="6">
    <location>
        <begin position="587"/>
        <end position="630"/>
    </location>
</feature>
<feature type="compositionally biased region" description="Basic residues" evidence="6">
    <location>
        <begin position="603"/>
        <end position="617"/>
    </location>
</feature>
<evidence type="ECO:0000259" key="9">
    <source>
        <dbReference type="Pfam" id="PF22600"/>
    </source>
</evidence>
<organism evidence="10 11">
    <name type="scientific">Cephus cinctus</name>
    <name type="common">Wheat stem sawfly</name>
    <dbReference type="NCBI Taxonomy" id="211228"/>
    <lineage>
        <taxon>Eukaryota</taxon>
        <taxon>Metazoa</taxon>
        <taxon>Ecdysozoa</taxon>
        <taxon>Arthropoda</taxon>
        <taxon>Hexapoda</taxon>
        <taxon>Insecta</taxon>
        <taxon>Pterygota</taxon>
        <taxon>Neoptera</taxon>
        <taxon>Endopterygota</taxon>
        <taxon>Hymenoptera</taxon>
        <taxon>Cephoidea</taxon>
        <taxon>Cephidae</taxon>
        <taxon>Cephus</taxon>
    </lineage>
</organism>
<sequence>MSYRLNYQTLMCCHLYEEIEILYGHLKMALLARASANVILCINNCYSKLIFDRVSARECTKYTHTIMSGQRLFCNERVVRTVHSAESEKNKFIPFDELISHRRQQAARSVLIQVQSEKSCSELYSYCSQFGHIEGMHHYTVHHNTHFVLIEFKKVSHVENILNKATHMNEEQIIPVEGSMFWFRTEKTRSKISVSKDVPLLIKNGCSIPTDKELTDLLLSAETMSDQMVTLYETTKLNDIGVRIRFQTAHQLERCFSGLFPHISVLPFGSSVNGFGKLGCDLDLVLRATNVNEENLNSRLVYHTKTIMSDERLQTKKFMETIADTMQHFVPGICNVRRILHARVPIIKYEQSFTGVECDLSITNLTAVYMSELLRLYSEVDWRVKPLVFTLRKWAECVGLTNSAPGRWITNFSLTLLVLFYLQFKQILPSLSTLKKLAVKRDTRVANSMVDCTFLRDLNRLPERTTNVTTLQELLHGFYEFYSQFDFHTKAVSIRDGTTISKPDYSALYICNPLEPMLNVSKNVSIEEVEKLKVNLREASWLLESTDNNNLLTILQPKKDLMTLVRGKRVVNVAVLFGEDSEDEKTNVANKQKTLSGSLNKDRARRRRQVNFRRHPWNSKGGKSSPTVHK</sequence>
<dbReference type="GO" id="GO:1990817">
    <property type="term" value="F:poly(A) RNA polymerase activity"/>
    <property type="evidence" value="ECO:0007669"/>
    <property type="project" value="UniProtKB-ARBA"/>
</dbReference>
<dbReference type="GO" id="GO:0046872">
    <property type="term" value="F:metal ion binding"/>
    <property type="evidence" value="ECO:0007669"/>
    <property type="project" value="UniProtKB-KW"/>
</dbReference>
<dbReference type="AlphaFoldDB" id="A0AAJ7C712"/>
<dbReference type="PANTHER" id="PTHR12271">
    <property type="entry name" value="POLY A POLYMERASE CID PAP -RELATED"/>
    <property type="match status" value="1"/>
</dbReference>
<dbReference type="SUPFAM" id="SSF81301">
    <property type="entry name" value="Nucleotidyltransferase"/>
    <property type="match status" value="1"/>
</dbReference>
<evidence type="ECO:0000313" key="10">
    <source>
        <dbReference type="Proteomes" id="UP000694920"/>
    </source>
</evidence>
<dbReference type="RefSeq" id="XP_015602611.2">
    <property type="nucleotide sequence ID" value="XM_015747125.2"/>
</dbReference>
<name>A0AAJ7C712_CEPCN</name>
<protein>
    <submittedName>
        <fullName evidence="11">Poly(A) RNA polymerase, mitochondrial isoform X1</fullName>
    </submittedName>
</protein>
<dbReference type="SUPFAM" id="SSF81631">
    <property type="entry name" value="PAP/OAS1 substrate-binding domain"/>
    <property type="match status" value="1"/>
</dbReference>
<dbReference type="CTD" id="55149"/>
<keyword evidence="3" id="KW-0808">Transferase</keyword>
<proteinExistence type="predicted"/>
<dbReference type="Gene3D" id="3.30.460.10">
    <property type="entry name" value="Beta Polymerase, domain 2"/>
    <property type="match status" value="1"/>
</dbReference>
<dbReference type="KEGG" id="ccin:107271297"/>
<dbReference type="InterPro" id="IPR054708">
    <property type="entry name" value="MTPAP-like_central"/>
</dbReference>
<evidence type="ECO:0000313" key="11">
    <source>
        <dbReference type="RefSeq" id="XP_015602611.2"/>
    </source>
</evidence>
<feature type="domain" description="PAP-associated" evidence="7">
    <location>
        <begin position="471"/>
        <end position="527"/>
    </location>
</feature>
<evidence type="ECO:0000256" key="2">
    <source>
        <dbReference type="ARBA" id="ARBA00001946"/>
    </source>
</evidence>
<dbReference type="PANTHER" id="PTHR12271:SF133">
    <property type="entry name" value="POLY(A) RNA POLYMERASE, MITOCHONDRIAL"/>
    <property type="match status" value="1"/>
</dbReference>
<dbReference type="Pfam" id="PF22600">
    <property type="entry name" value="MTPAP-like_central"/>
    <property type="match status" value="1"/>
</dbReference>
<keyword evidence="5" id="KW-0460">Magnesium</keyword>
<evidence type="ECO:0000256" key="5">
    <source>
        <dbReference type="ARBA" id="ARBA00022842"/>
    </source>
</evidence>
<evidence type="ECO:0000256" key="1">
    <source>
        <dbReference type="ARBA" id="ARBA00001936"/>
    </source>
</evidence>
<feature type="compositionally biased region" description="Polar residues" evidence="6">
    <location>
        <begin position="621"/>
        <end position="630"/>
    </location>
</feature>
<dbReference type="InterPro" id="IPR041252">
    <property type="entry name" value="RL"/>
</dbReference>